<reference evidence="2" key="1">
    <citation type="journal article" date="2011" name="Nature">
        <title>Genome sequence and analysis of the tuber crop potato.</title>
        <authorList>
            <consortium name="The Potato Genome Sequencing Consortium"/>
        </authorList>
    </citation>
    <scope>NUCLEOTIDE SEQUENCE [LARGE SCALE GENOMIC DNA]</scope>
    <source>
        <strain evidence="2">cv. DM1-3 516 R44</strain>
    </source>
</reference>
<organism evidence="1 2">
    <name type="scientific">Solanum tuberosum</name>
    <name type="common">Potato</name>
    <dbReference type="NCBI Taxonomy" id="4113"/>
    <lineage>
        <taxon>Eukaryota</taxon>
        <taxon>Viridiplantae</taxon>
        <taxon>Streptophyta</taxon>
        <taxon>Embryophyta</taxon>
        <taxon>Tracheophyta</taxon>
        <taxon>Spermatophyta</taxon>
        <taxon>Magnoliopsida</taxon>
        <taxon>eudicotyledons</taxon>
        <taxon>Gunneridae</taxon>
        <taxon>Pentapetalae</taxon>
        <taxon>asterids</taxon>
        <taxon>lamiids</taxon>
        <taxon>Solanales</taxon>
        <taxon>Solanaceae</taxon>
        <taxon>Solanoideae</taxon>
        <taxon>Solaneae</taxon>
        <taxon>Solanum</taxon>
    </lineage>
</organism>
<keyword evidence="2" id="KW-1185">Reference proteome</keyword>
<dbReference type="Gramene" id="PGSC0003DMT400015788">
    <property type="protein sequence ID" value="PGSC0003DMT400015788"/>
    <property type="gene ID" value="PGSC0003DMG400006172"/>
</dbReference>
<name>M1A6L3_SOLTU</name>
<evidence type="ECO:0000313" key="1">
    <source>
        <dbReference type="EnsemblPlants" id="PGSC0003DMT400015788"/>
    </source>
</evidence>
<protein>
    <submittedName>
        <fullName evidence="1">Uncharacterized protein</fullName>
    </submittedName>
</protein>
<reference evidence="1" key="2">
    <citation type="submission" date="2015-06" db="UniProtKB">
        <authorList>
            <consortium name="EnsemblPlants"/>
        </authorList>
    </citation>
    <scope>IDENTIFICATION</scope>
    <source>
        <strain evidence="1">DM1-3 516 R44</strain>
    </source>
</reference>
<evidence type="ECO:0000313" key="2">
    <source>
        <dbReference type="Proteomes" id="UP000011115"/>
    </source>
</evidence>
<dbReference type="HOGENOM" id="CLU_2241378_0_0_1"/>
<dbReference type="AlphaFoldDB" id="M1A6L3"/>
<dbReference type="Proteomes" id="UP000011115">
    <property type="component" value="Unassembled WGS sequence"/>
</dbReference>
<dbReference type="InParanoid" id="M1A6L3"/>
<accession>M1A6L3</accession>
<sequence>MVVALVLVEDGCRGGVKFWGICGRQEGENMNYVLYALLCYVGMYGRRKEEEDGVIREEMLVFFCVARTLQKCQRVRVGFAKSSVVLENPRRVRHQKWRVRATTIF</sequence>
<dbReference type="PaxDb" id="4113-PGSC0003DMT400015788"/>
<dbReference type="EnsemblPlants" id="PGSC0003DMT400015788">
    <property type="protein sequence ID" value="PGSC0003DMT400015788"/>
    <property type="gene ID" value="PGSC0003DMG400006172"/>
</dbReference>
<proteinExistence type="predicted"/>